<reference evidence="1 2" key="1">
    <citation type="submission" date="2016-01" db="EMBL/GenBank/DDBJ databases">
        <title>Whole genome sequencing of Bhargavaea cecembensis T14.</title>
        <authorList>
            <person name="Hong K.W."/>
        </authorList>
    </citation>
    <scope>NUCLEOTIDE SEQUENCE [LARGE SCALE GENOMIC DNA]</scope>
    <source>
        <strain evidence="1 2">T14</strain>
    </source>
</reference>
<accession>A0A161SM67</accession>
<dbReference type="Proteomes" id="UP000076490">
    <property type="component" value="Unassembled WGS sequence"/>
</dbReference>
<dbReference type="EMBL" id="LQNT01000009">
    <property type="protein sequence ID" value="KZE38913.1"/>
    <property type="molecule type" value="Genomic_DNA"/>
</dbReference>
<gene>
    <name evidence="1" type="ORF">AV656_08410</name>
</gene>
<evidence type="ECO:0000313" key="2">
    <source>
        <dbReference type="Proteomes" id="UP000076490"/>
    </source>
</evidence>
<proteinExistence type="predicted"/>
<protein>
    <submittedName>
        <fullName evidence="1">Uncharacterized protein</fullName>
    </submittedName>
</protein>
<evidence type="ECO:0000313" key="1">
    <source>
        <dbReference type="EMBL" id="KZE38913.1"/>
    </source>
</evidence>
<organism evidence="1 2">
    <name type="scientific">Bhargavaea cecembensis</name>
    <dbReference type="NCBI Taxonomy" id="394098"/>
    <lineage>
        <taxon>Bacteria</taxon>
        <taxon>Bacillati</taxon>
        <taxon>Bacillota</taxon>
        <taxon>Bacilli</taxon>
        <taxon>Bacillales</taxon>
        <taxon>Caryophanaceae</taxon>
        <taxon>Bhargavaea</taxon>
    </lineage>
</organism>
<name>A0A161SM67_9BACL</name>
<dbReference type="AlphaFoldDB" id="A0A161SM67"/>
<comment type="caution">
    <text evidence="1">The sequence shown here is derived from an EMBL/GenBank/DDBJ whole genome shotgun (WGS) entry which is preliminary data.</text>
</comment>
<sequence length="62" mass="7436">MAVPFIFPAWPSSVVWKRENRWRDVETPVGQIQALLRPATFETFEARMDPIPRMWENTTRKF</sequence>